<keyword evidence="10" id="KW-1185">Reference proteome</keyword>
<keyword evidence="3 8" id="KW-0808">Transferase</keyword>
<evidence type="ECO:0000256" key="1">
    <source>
        <dbReference type="ARBA" id="ARBA00012340"/>
    </source>
</evidence>
<evidence type="ECO:0000313" key="9">
    <source>
        <dbReference type="EMBL" id="RFC63369.1"/>
    </source>
</evidence>
<evidence type="ECO:0000256" key="8">
    <source>
        <dbReference type="RuleBase" id="RU361135"/>
    </source>
</evidence>
<keyword evidence="4 8" id="KW-0949">S-adenosyl-L-methionine</keyword>
<name>A0A371X2D3_9HYPH</name>
<sequence length="235" mass="26441">MSFLLVQADSFERHSGLLDEMFRLRARVFHEQLQWDVTVEDMKEIDRYDRMNPAYLLWTNEDRSVLYGSARLMPTTGPTLLYDVFAETFPDGATLSAPGIWEATRLCIDEARIAEDHPDLAPNKALCRMFLASCEVALAHGIDTIVGNLDPLVLRIYRQHGAAIDEVGRSDAFGRRPVCCGVFAVTETVCGTMRDRLRLDAPLYRGTEPGRARQRPRLVAGTNWRVKALRGKAAS</sequence>
<dbReference type="GO" id="GO:0009372">
    <property type="term" value="P:quorum sensing"/>
    <property type="evidence" value="ECO:0007669"/>
    <property type="project" value="UniProtKB-UniRule"/>
</dbReference>
<dbReference type="InterPro" id="IPR016181">
    <property type="entry name" value="Acyl_CoA_acyltransferase"/>
</dbReference>
<dbReference type="PROSITE" id="PS51187">
    <property type="entry name" value="AUTOINDUCER_SYNTH_2"/>
    <property type="match status" value="1"/>
</dbReference>
<dbReference type="RefSeq" id="WP_116683100.1">
    <property type="nucleotide sequence ID" value="NZ_QURL01000004.1"/>
</dbReference>
<keyword evidence="2 7" id="KW-0673">Quorum sensing</keyword>
<dbReference type="AlphaFoldDB" id="A0A371X2D3"/>
<evidence type="ECO:0000313" key="10">
    <source>
        <dbReference type="Proteomes" id="UP000264310"/>
    </source>
</evidence>
<evidence type="ECO:0000256" key="7">
    <source>
        <dbReference type="PROSITE-ProRule" id="PRU00533"/>
    </source>
</evidence>
<protein>
    <recommendedName>
        <fullName evidence="1 8">Acyl-homoserine-lactone synthase</fullName>
        <ecNumber evidence="1 8">2.3.1.184</ecNumber>
    </recommendedName>
    <alternativeName>
        <fullName evidence="8">Autoinducer synthesis protein</fullName>
    </alternativeName>
</protein>
<dbReference type="Proteomes" id="UP000264310">
    <property type="component" value="Unassembled WGS sequence"/>
</dbReference>
<dbReference type="InterPro" id="IPR001690">
    <property type="entry name" value="Autoind_synthase"/>
</dbReference>
<dbReference type="GO" id="GO:0061579">
    <property type="term" value="F:N-acyl homoserine lactone synthase activity"/>
    <property type="evidence" value="ECO:0007669"/>
    <property type="project" value="UniProtKB-UniRule"/>
</dbReference>
<evidence type="ECO:0000256" key="5">
    <source>
        <dbReference type="ARBA" id="ARBA00022929"/>
    </source>
</evidence>
<dbReference type="PANTHER" id="PTHR39322">
    <property type="entry name" value="ACYL-HOMOSERINE-LACTONE SYNTHASE"/>
    <property type="match status" value="1"/>
</dbReference>
<comment type="catalytic activity">
    <reaction evidence="6 8">
        <text>a fatty acyl-[ACP] + S-adenosyl-L-methionine = an N-acyl-L-homoserine lactone + S-methyl-5'-thioadenosine + holo-[ACP] + H(+)</text>
        <dbReference type="Rhea" id="RHEA:10096"/>
        <dbReference type="Rhea" id="RHEA-COMP:9685"/>
        <dbReference type="Rhea" id="RHEA-COMP:14125"/>
        <dbReference type="ChEBI" id="CHEBI:15378"/>
        <dbReference type="ChEBI" id="CHEBI:17509"/>
        <dbReference type="ChEBI" id="CHEBI:55474"/>
        <dbReference type="ChEBI" id="CHEBI:59789"/>
        <dbReference type="ChEBI" id="CHEBI:64479"/>
        <dbReference type="ChEBI" id="CHEBI:138651"/>
        <dbReference type="EC" id="2.3.1.184"/>
    </reaction>
</comment>
<proteinExistence type="inferred from homology"/>
<dbReference type="GO" id="GO:0007165">
    <property type="term" value="P:signal transduction"/>
    <property type="evidence" value="ECO:0007669"/>
    <property type="project" value="TreeGrafter"/>
</dbReference>
<evidence type="ECO:0000256" key="3">
    <source>
        <dbReference type="ARBA" id="ARBA00022679"/>
    </source>
</evidence>
<dbReference type="PROSITE" id="PS00949">
    <property type="entry name" value="AUTOINDUCER_SYNTH_1"/>
    <property type="match status" value="1"/>
</dbReference>
<dbReference type="SUPFAM" id="SSF55729">
    <property type="entry name" value="Acyl-CoA N-acyltransferases (Nat)"/>
    <property type="match status" value="1"/>
</dbReference>
<dbReference type="PANTHER" id="PTHR39322:SF1">
    <property type="entry name" value="ISOVALERYL-HOMOSERINE LACTONE SYNTHASE"/>
    <property type="match status" value="1"/>
</dbReference>
<dbReference type="Pfam" id="PF00765">
    <property type="entry name" value="Autoind_synth"/>
    <property type="match status" value="1"/>
</dbReference>
<comment type="caution">
    <text evidence="9">The sequence shown here is derived from an EMBL/GenBank/DDBJ whole genome shotgun (WGS) entry which is preliminary data.</text>
</comment>
<reference evidence="9 10" key="1">
    <citation type="submission" date="2018-08" db="EMBL/GenBank/DDBJ databases">
        <title>Fulvimarina sp. 85, whole genome shotgun sequence.</title>
        <authorList>
            <person name="Tuo L."/>
        </authorList>
    </citation>
    <scope>NUCLEOTIDE SEQUENCE [LARGE SCALE GENOMIC DNA]</scope>
    <source>
        <strain evidence="9 10">85</strain>
    </source>
</reference>
<dbReference type="InterPro" id="IPR018311">
    <property type="entry name" value="Autoind_synth_CS"/>
</dbReference>
<dbReference type="Gene3D" id="3.40.630.30">
    <property type="match status" value="1"/>
</dbReference>
<evidence type="ECO:0000256" key="6">
    <source>
        <dbReference type="ARBA" id="ARBA00048576"/>
    </source>
</evidence>
<dbReference type="OrthoDB" id="6169313at2"/>
<evidence type="ECO:0000256" key="2">
    <source>
        <dbReference type="ARBA" id="ARBA00022654"/>
    </source>
</evidence>
<dbReference type="EMBL" id="QURL01000004">
    <property type="protein sequence ID" value="RFC63369.1"/>
    <property type="molecule type" value="Genomic_DNA"/>
</dbReference>
<keyword evidence="5 7" id="KW-0071">Autoinducer synthesis</keyword>
<organism evidence="9 10">
    <name type="scientific">Fulvimarina endophytica</name>
    <dbReference type="NCBI Taxonomy" id="2293836"/>
    <lineage>
        <taxon>Bacteria</taxon>
        <taxon>Pseudomonadati</taxon>
        <taxon>Pseudomonadota</taxon>
        <taxon>Alphaproteobacteria</taxon>
        <taxon>Hyphomicrobiales</taxon>
        <taxon>Aurantimonadaceae</taxon>
        <taxon>Fulvimarina</taxon>
    </lineage>
</organism>
<gene>
    <name evidence="9" type="ORF">DYI37_10000</name>
</gene>
<dbReference type="PRINTS" id="PR01549">
    <property type="entry name" value="AUTOINDCRSYN"/>
</dbReference>
<comment type="similarity">
    <text evidence="7 8">Belongs to the autoinducer synthase family.</text>
</comment>
<dbReference type="EC" id="2.3.1.184" evidence="1 8"/>
<accession>A0A371X2D3</accession>
<evidence type="ECO:0000256" key="4">
    <source>
        <dbReference type="ARBA" id="ARBA00022691"/>
    </source>
</evidence>